<dbReference type="Proteomes" id="UP001060085">
    <property type="component" value="Linkage Group LG02"/>
</dbReference>
<evidence type="ECO:0000313" key="2">
    <source>
        <dbReference type="Proteomes" id="UP001060085"/>
    </source>
</evidence>
<proteinExistence type="predicted"/>
<evidence type="ECO:0000313" key="1">
    <source>
        <dbReference type="EMBL" id="KAI5677899.1"/>
    </source>
</evidence>
<accession>A0ACC0BYY4</accession>
<organism evidence="1 2">
    <name type="scientific">Catharanthus roseus</name>
    <name type="common">Madagascar periwinkle</name>
    <name type="synonym">Vinca rosea</name>
    <dbReference type="NCBI Taxonomy" id="4058"/>
    <lineage>
        <taxon>Eukaryota</taxon>
        <taxon>Viridiplantae</taxon>
        <taxon>Streptophyta</taxon>
        <taxon>Embryophyta</taxon>
        <taxon>Tracheophyta</taxon>
        <taxon>Spermatophyta</taxon>
        <taxon>Magnoliopsida</taxon>
        <taxon>eudicotyledons</taxon>
        <taxon>Gunneridae</taxon>
        <taxon>Pentapetalae</taxon>
        <taxon>asterids</taxon>
        <taxon>lamiids</taxon>
        <taxon>Gentianales</taxon>
        <taxon>Apocynaceae</taxon>
        <taxon>Rauvolfioideae</taxon>
        <taxon>Vinceae</taxon>
        <taxon>Catharanthinae</taxon>
        <taxon>Catharanthus</taxon>
    </lineage>
</organism>
<comment type="caution">
    <text evidence="1">The sequence shown here is derived from an EMBL/GenBank/DDBJ whole genome shotgun (WGS) entry which is preliminary data.</text>
</comment>
<protein>
    <submittedName>
        <fullName evidence="1">Uncharacterized protein</fullName>
    </submittedName>
</protein>
<sequence>MGAGLGWSSNDKSKDMVETVNMTIFKGIRFSSGLGADLGLYLVRIFPKTCLRFCFLAIMFSQKAQLSCGFPSSLVAYVCYLPYDLIDLLIFEICTVSFNIDFNKCLNVVTCRFLHMEFRSSGVVDRFRLGYSKFMQGLESLFWNLNSSGCCMALPILNMLLL</sequence>
<keyword evidence="2" id="KW-1185">Reference proteome</keyword>
<reference evidence="2" key="1">
    <citation type="journal article" date="2023" name="Nat. Plants">
        <title>Single-cell RNA sequencing provides a high-resolution roadmap for understanding the multicellular compartmentation of specialized metabolism.</title>
        <authorList>
            <person name="Sun S."/>
            <person name="Shen X."/>
            <person name="Li Y."/>
            <person name="Li Y."/>
            <person name="Wang S."/>
            <person name="Li R."/>
            <person name="Zhang H."/>
            <person name="Shen G."/>
            <person name="Guo B."/>
            <person name="Wei J."/>
            <person name="Xu J."/>
            <person name="St-Pierre B."/>
            <person name="Chen S."/>
            <person name="Sun C."/>
        </authorList>
    </citation>
    <scope>NUCLEOTIDE SEQUENCE [LARGE SCALE GENOMIC DNA]</scope>
</reference>
<dbReference type="EMBL" id="CM044702">
    <property type="protein sequence ID" value="KAI5677899.1"/>
    <property type="molecule type" value="Genomic_DNA"/>
</dbReference>
<name>A0ACC0BYY4_CATRO</name>
<gene>
    <name evidence="1" type="ORF">M9H77_08849</name>
</gene>